<organism evidence="1 2">
    <name type="scientific">Larkinella arboricola</name>
    <dbReference type="NCBI Taxonomy" id="643671"/>
    <lineage>
        <taxon>Bacteria</taxon>
        <taxon>Pseudomonadati</taxon>
        <taxon>Bacteroidota</taxon>
        <taxon>Cytophagia</taxon>
        <taxon>Cytophagales</taxon>
        <taxon>Spirosomataceae</taxon>
        <taxon>Larkinella</taxon>
    </lineage>
</organism>
<keyword evidence="2" id="KW-1185">Reference proteome</keyword>
<evidence type="ECO:0000313" key="2">
    <source>
        <dbReference type="Proteomes" id="UP000248790"/>
    </source>
</evidence>
<reference evidence="1 2" key="1">
    <citation type="submission" date="2018-06" db="EMBL/GenBank/DDBJ databases">
        <title>Genomic Encyclopedia of Archaeal and Bacterial Type Strains, Phase II (KMG-II): from individual species to whole genera.</title>
        <authorList>
            <person name="Goeker M."/>
        </authorList>
    </citation>
    <scope>NUCLEOTIDE SEQUENCE [LARGE SCALE GENOMIC DNA]</scope>
    <source>
        <strain evidence="1 2">DSM 21851</strain>
    </source>
</reference>
<dbReference type="OrthoDB" id="952674at2"/>
<dbReference type="EMBL" id="QLMC01000008">
    <property type="protein sequence ID" value="RAJ92283.1"/>
    <property type="molecule type" value="Genomic_DNA"/>
</dbReference>
<evidence type="ECO:0000313" key="1">
    <source>
        <dbReference type="EMBL" id="RAJ92283.1"/>
    </source>
</evidence>
<comment type="caution">
    <text evidence="1">The sequence shown here is derived from an EMBL/GenBank/DDBJ whole genome shotgun (WGS) entry which is preliminary data.</text>
</comment>
<dbReference type="RefSeq" id="WP_111631248.1">
    <property type="nucleotide sequence ID" value="NZ_QLMC01000008.1"/>
</dbReference>
<sequence length="227" mass="25000">MKTSNKLLIALFLAGFLTLIGTNMALRAEYDKIDFNNPFHGLSSLPVKPFRVLKLEGGKTGIGLLNVQTGKQYGIHLPEKNKEDFKFQSKGDTLIVRYQPPDAWQSSYRYKFDANPVAIIMTPTLDALHTTRISCILKEVRTDKLTVVQERAGVMLTNSTIGTLTVTDTQGSDLHAKPTNRIGTALITSRDSSNLLVEHDVFGTLTLETDSLATVKVPGGLLKKLKL</sequence>
<accession>A0A327WKI8</accession>
<protein>
    <submittedName>
        <fullName evidence="1">Uncharacterized protein</fullName>
    </submittedName>
</protein>
<dbReference type="AlphaFoldDB" id="A0A327WKI8"/>
<gene>
    <name evidence="1" type="ORF">LX87_05252</name>
</gene>
<proteinExistence type="predicted"/>
<dbReference type="Proteomes" id="UP000248790">
    <property type="component" value="Unassembled WGS sequence"/>
</dbReference>
<name>A0A327WKI8_LARAB</name>